<comment type="caution">
    <text evidence="1">The sequence shown here is derived from an EMBL/GenBank/DDBJ whole genome shotgun (WGS) entry which is preliminary data.</text>
</comment>
<reference evidence="1 2" key="1">
    <citation type="submission" date="2016-10" db="EMBL/GenBank/DDBJ databases">
        <authorList>
            <person name="Varghese N."/>
            <person name="Submissions S."/>
        </authorList>
    </citation>
    <scope>NUCLEOTIDE SEQUENCE [LARGE SCALE GENOMIC DNA]</scope>
    <source>
        <strain evidence="1 2">DSM 19299</strain>
    </source>
</reference>
<accession>A0ABY0PUY0</accession>
<organism evidence="1 2">
    <name type="scientific">Chryseobacterium jejuense</name>
    <dbReference type="NCBI Taxonomy" id="445960"/>
    <lineage>
        <taxon>Bacteria</taxon>
        <taxon>Pseudomonadati</taxon>
        <taxon>Bacteroidota</taxon>
        <taxon>Flavobacteriia</taxon>
        <taxon>Flavobacteriales</taxon>
        <taxon>Weeksellaceae</taxon>
        <taxon>Chryseobacterium group</taxon>
        <taxon>Chryseobacterium</taxon>
    </lineage>
</organism>
<dbReference type="RefSeq" id="WP_228425151.1">
    <property type="nucleotide sequence ID" value="NZ_FNEG01000003.1"/>
</dbReference>
<evidence type="ECO:0000313" key="1">
    <source>
        <dbReference type="EMBL" id="SDI98464.1"/>
    </source>
</evidence>
<keyword evidence="2" id="KW-1185">Reference proteome</keyword>
<dbReference type="Proteomes" id="UP000199426">
    <property type="component" value="Unassembled WGS sequence"/>
</dbReference>
<name>A0ABY0PUY0_CHRJE</name>
<evidence type="ECO:0000313" key="2">
    <source>
        <dbReference type="Proteomes" id="UP000199426"/>
    </source>
</evidence>
<evidence type="ECO:0008006" key="3">
    <source>
        <dbReference type="Google" id="ProtNLM"/>
    </source>
</evidence>
<dbReference type="InterPro" id="IPR011463">
    <property type="entry name" value="DUF1569"/>
</dbReference>
<gene>
    <name evidence="1" type="ORF">SAMN05421542_2481</name>
</gene>
<protein>
    <recommendedName>
        <fullName evidence="3">DUF1569 domain-containing protein</fullName>
    </recommendedName>
</protein>
<dbReference type="EMBL" id="FNEG01000003">
    <property type="protein sequence ID" value="SDI98464.1"/>
    <property type="molecule type" value="Genomic_DNA"/>
</dbReference>
<dbReference type="Pfam" id="PF07606">
    <property type="entry name" value="DUF1569"/>
    <property type="match status" value="1"/>
</dbReference>
<sequence>MVKKYLNHPIYFKEITDRISKLSADSPKKWGKMDVCQMLMHCDLVLQVALRKIELPRIHLLFETIGILTKLEMYVFNNGIPRNMPTFQKLIVNFECDFDESKTNLLKTLEEFREACENRKLPDSHRLFGNMTEKDWEFLEYKHLDHHLKQFNV</sequence>
<proteinExistence type="predicted"/>